<dbReference type="EMBL" id="AP019860">
    <property type="protein sequence ID" value="BBM83466.1"/>
    <property type="molecule type" value="Genomic_DNA"/>
</dbReference>
<reference evidence="3 4" key="1">
    <citation type="submission" date="2019-08" db="EMBL/GenBank/DDBJ databases">
        <title>Complete genome sequence of Candidatus Uab amorphum.</title>
        <authorList>
            <person name="Shiratori T."/>
            <person name="Suzuki S."/>
            <person name="Kakizawa Y."/>
            <person name="Ishida K."/>
        </authorList>
    </citation>
    <scope>NUCLEOTIDE SEQUENCE [LARGE SCALE GENOMIC DNA]</scope>
    <source>
        <strain evidence="3 4">SRT547</strain>
    </source>
</reference>
<sequence length="259" mass="29752">MKKTFFILLAMMLSFSLNAEELTFSQQDKLKKANQLLTRAQKNTSNSFILKRIKKHLDQLVKEAPDHPQVKELQKQYLQVEKVHTAEALLKKMRGPLDATKRILKAKKIPAWQHKRLKKNLAILEECSTKLQELKLDKYKKQTADAKATVDQLKERLGLNPKKEEKEEDKKAESDTKEEDKKAESDAKEEDKKAESDAKEEDKKAESDAKEEDKKDEADAKEEDKKAEADAKEEDKKAESDVKEEDKKAEADAKEEGSN</sequence>
<keyword evidence="4" id="KW-1185">Reference proteome</keyword>
<feature type="signal peptide" evidence="2">
    <location>
        <begin position="1"/>
        <end position="19"/>
    </location>
</feature>
<dbReference type="KEGG" id="uam:UABAM_01818"/>
<evidence type="ECO:0000313" key="3">
    <source>
        <dbReference type="EMBL" id="BBM83466.1"/>
    </source>
</evidence>
<evidence type="ECO:0008006" key="5">
    <source>
        <dbReference type="Google" id="ProtNLM"/>
    </source>
</evidence>
<protein>
    <recommendedName>
        <fullName evidence="5">DUF5667 domain-containing protein</fullName>
    </recommendedName>
</protein>
<evidence type="ECO:0000313" key="4">
    <source>
        <dbReference type="Proteomes" id="UP000326354"/>
    </source>
</evidence>
<keyword evidence="2" id="KW-0732">Signal</keyword>
<dbReference type="Proteomes" id="UP000326354">
    <property type="component" value="Chromosome"/>
</dbReference>
<dbReference type="RefSeq" id="WP_151967664.1">
    <property type="nucleotide sequence ID" value="NZ_AP019860.1"/>
</dbReference>
<evidence type="ECO:0000256" key="2">
    <source>
        <dbReference type="SAM" id="SignalP"/>
    </source>
</evidence>
<name>A0A5S9F2C4_UABAM</name>
<accession>A0A5S9F2C4</accession>
<feature type="chain" id="PRO_5025000154" description="DUF5667 domain-containing protein" evidence="2">
    <location>
        <begin position="20"/>
        <end position="259"/>
    </location>
</feature>
<proteinExistence type="predicted"/>
<feature type="region of interest" description="Disordered" evidence="1">
    <location>
        <begin position="152"/>
        <end position="259"/>
    </location>
</feature>
<organism evidence="3 4">
    <name type="scientific">Uabimicrobium amorphum</name>
    <dbReference type="NCBI Taxonomy" id="2596890"/>
    <lineage>
        <taxon>Bacteria</taxon>
        <taxon>Pseudomonadati</taxon>
        <taxon>Planctomycetota</taxon>
        <taxon>Candidatus Uabimicrobiia</taxon>
        <taxon>Candidatus Uabimicrobiales</taxon>
        <taxon>Candidatus Uabimicrobiaceae</taxon>
        <taxon>Candidatus Uabimicrobium</taxon>
    </lineage>
</organism>
<evidence type="ECO:0000256" key="1">
    <source>
        <dbReference type="SAM" id="MobiDB-lite"/>
    </source>
</evidence>
<dbReference type="AlphaFoldDB" id="A0A5S9F2C4"/>
<gene>
    <name evidence="3" type="ORF">UABAM_01818</name>
</gene>